<sequence length="56" mass="6709">MQNLDHLFYILENLNCIPEQATSSTDFSRIRHWSLNGWARYYRQLIVLTSFTSPLF</sequence>
<dbReference type="PANTHER" id="PTHR12933:SF0">
    <property type="entry name" value="U3 SMALL NUCLEOLAR RNA-ASSOCIATED PROTEIN 25 HOMOLOG"/>
    <property type="match status" value="1"/>
</dbReference>
<proteinExistence type="predicted"/>
<reference evidence="3" key="1">
    <citation type="submission" date="2021-02" db="EMBL/GenBank/DDBJ databases">
        <authorList>
            <person name="Nowell W R."/>
        </authorList>
    </citation>
    <scope>NUCLEOTIDE SEQUENCE</scope>
</reference>
<feature type="non-terminal residue" evidence="3">
    <location>
        <position position="56"/>
    </location>
</feature>
<dbReference type="PANTHER" id="PTHR12933">
    <property type="entry name" value="ORF PROTEIN-RELATED"/>
    <property type="match status" value="1"/>
</dbReference>
<name>A0A822G9K7_9BILA</name>
<evidence type="ECO:0000313" key="3">
    <source>
        <dbReference type="EMBL" id="CAF5140749.1"/>
    </source>
</evidence>
<dbReference type="InterPro" id="IPR053940">
    <property type="entry name" value="UTP25_NTPase-like"/>
</dbReference>
<dbReference type="GO" id="GO:0000462">
    <property type="term" value="P:maturation of SSU-rRNA from tricistronic rRNA transcript (SSU-rRNA, 5.8S rRNA, LSU-rRNA)"/>
    <property type="evidence" value="ECO:0007669"/>
    <property type="project" value="TreeGrafter"/>
</dbReference>
<dbReference type="EMBL" id="CAJOBP010085722">
    <property type="protein sequence ID" value="CAF4929819.1"/>
    <property type="molecule type" value="Genomic_DNA"/>
</dbReference>
<dbReference type="Proteomes" id="UP000663848">
    <property type="component" value="Unassembled WGS sequence"/>
</dbReference>
<comment type="caution">
    <text evidence="3">The sequence shown here is derived from an EMBL/GenBank/DDBJ whole genome shotgun (WGS) entry which is preliminary data.</text>
</comment>
<evidence type="ECO:0000313" key="5">
    <source>
        <dbReference type="Proteomes" id="UP000663873"/>
    </source>
</evidence>
<feature type="domain" description="UTP25 NTP hydrolase-like" evidence="1">
    <location>
        <begin position="1"/>
        <end position="54"/>
    </location>
</feature>
<dbReference type="EMBL" id="CAJOBR010090996">
    <property type="protein sequence ID" value="CAF5140749.1"/>
    <property type="molecule type" value="Genomic_DNA"/>
</dbReference>
<dbReference type="GO" id="GO:0019843">
    <property type="term" value="F:rRNA binding"/>
    <property type="evidence" value="ECO:0007669"/>
    <property type="project" value="TreeGrafter"/>
</dbReference>
<evidence type="ECO:0000313" key="4">
    <source>
        <dbReference type="Proteomes" id="UP000663848"/>
    </source>
</evidence>
<accession>A0A822G9K7</accession>
<dbReference type="Proteomes" id="UP000663873">
    <property type="component" value="Unassembled WGS sequence"/>
</dbReference>
<evidence type="ECO:0000259" key="1">
    <source>
        <dbReference type="Pfam" id="PF22916"/>
    </source>
</evidence>
<evidence type="ECO:0000313" key="2">
    <source>
        <dbReference type="EMBL" id="CAF4929819.1"/>
    </source>
</evidence>
<protein>
    <recommendedName>
        <fullName evidence="1">UTP25 NTP hydrolase-like domain-containing protein</fullName>
    </recommendedName>
</protein>
<dbReference type="InterPro" id="IPR010678">
    <property type="entry name" value="UTP25"/>
</dbReference>
<dbReference type="GO" id="GO:0032040">
    <property type="term" value="C:small-subunit processome"/>
    <property type="evidence" value="ECO:0007669"/>
    <property type="project" value="TreeGrafter"/>
</dbReference>
<dbReference type="Pfam" id="PF22916">
    <property type="entry name" value="UTP25_NTPase-like"/>
    <property type="match status" value="1"/>
</dbReference>
<organism evidence="3 4">
    <name type="scientific">Rotaria socialis</name>
    <dbReference type="NCBI Taxonomy" id="392032"/>
    <lineage>
        <taxon>Eukaryota</taxon>
        <taxon>Metazoa</taxon>
        <taxon>Spiralia</taxon>
        <taxon>Gnathifera</taxon>
        <taxon>Rotifera</taxon>
        <taxon>Eurotatoria</taxon>
        <taxon>Bdelloidea</taxon>
        <taxon>Philodinida</taxon>
        <taxon>Philodinidae</taxon>
        <taxon>Rotaria</taxon>
    </lineage>
</organism>
<dbReference type="AlphaFoldDB" id="A0A822G9K7"/>
<keyword evidence="5" id="KW-1185">Reference proteome</keyword>
<gene>
    <name evidence="3" type="ORF">QYT958_LOCUS47665</name>
    <name evidence="2" type="ORF">UJA718_LOCUS46815</name>
</gene>
<dbReference type="GO" id="GO:0034511">
    <property type="term" value="F:U3 snoRNA binding"/>
    <property type="evidence" value="ECO:0007669"/>
    <property type="project" value="InterPro"/>
</dbReference>